<dbReference type="Proteomes" id="UP001159405">
    <property type="component" value="Unassembled WGS sequence"/>
</dbReference>
<dbReference type="Pfam" id="PF00589">
    <property type="entry name" value="Phage_integrase"/>
    <property type="match status" value="1"/>
</dbReference>
<protein>
    <recommendedName>
        <fullName evidence="2">Tyr recombinase domain-containing protein</fullName>
    </recommendedName>
</protein>
<dbReference type="InterPro" id="IPR002104">
    <property type="entry name" value="Integrase_catalytic"/>
</dbReference>
<feature type="domain" description="Tyr recombinase" evidence="2">
    <location>
        <begin position="175"/>
        <end position="252"/>
    </location>
</feature>
<comment type="caution">
    <text evidence="3">The sequence shown here is derived from an EMBL/GenBank/DDBJ whole genome shotgun (WGS) entry which is preliminary data.</text>
</comment>
<keyword evidence="4" id="KW-1185">Reference proteome</keyword>
<sequence>FSEWLDSPGGKKFSKSIEEMSKQELNDCLKSFYTSARKQDGSYYKTSSMKSIRAAIDRFLRSPPHCKQFSIIGDPAFTEGNQVLDAFVKDLRKTGKIAGVVHKKPITKQQIQRLYECGELGPANSTNPAQLQRTVWFYLVLYFGQRGRENQRQMKSNMPVFRKTPQGKEYCELNKEKFNSNDSWYCNSPLGDTSLNNTMKDMSKRAGIQPYLTNHCLRATSVTILSDHDCEVRHIKAVTGHKSDSSIESYNQRPSLEQQERMSSILSDFHSLKENQQPESGILVQHSQVQQSSASLQPESGVLVQHNQFQHLQSSANNTAFIARGGQIFPRPQYNFSNCNVQIHNHYGQSG</sequence>
<proteinExistence type="predicted"/>
<name>A0ABN8S7D1_9CNID</name>
<dbReference type="InterPro" id="IPR052787">
    <property type="entry name" value="MAVS"/>
</dbReference>
<accession>A0ABN8S7D1</accession>
<dbReference type="SUPFAM" id="SSF56349">
    <property type="entry name" value="DNA breaking-rejoining enzymes"/>
    <property type="match status" value="1"/>
</dbReference>
<dbReference type="CDD" id="cd00397">
    <property type="entry name" value="DNA_BRE_C"/>
    <property type="match status" value="1"/>
</dbReference>
<dbReference type="EMBL" id="CALNXK010000525">
    <property type="protein sequence ID" value="CAH3187145.1"/>
    <property type="molecule type" value="Genomic_DNA"/>
</dbReference>
<dbReference type="InterPro" id="IPR011010">
    <property type="entry name" value="DNA_brk_join_enz"/>
</dbReference>
<dbReference type="InterPro" id="IPR013762">
    <property type="entry name" value="Integrase-like_cat_sf"/>
</dbReference>
<dbReference type="PANTHER" id="PTHR21446:SF12">
    <property type="entry name" value="POTASSIUM CHANNEL TETRAMERIZATION DOMAIN CONTAINING 1"/>
    <property type="match status" value="1"/>
</dbReference>
<organism evidence="3 4">
    <name type="scientific">Porites lobata</name>
    <dbReference type="NCBI Taxonomy" id="104759"/>
    <lineage>
        <taxon>Eukaryota</taxon>
        <taxon>Metazoa</taxon>
        <taxon>Cnidaria</taxon>
        <taxon>Anthozoa</taxon>
        <taxon>Hexacorallia</taxon>
        <taxon>Scleractinia</taxon>
        <taxon>Fungiina</taxon>
        <taxon>Poritidae</taxon>
        <taxon>Porites</taxon>
    </lineage>
</organism>
<gene>
    <name evidence="3" type="ORF">PLOB_00036861</name>
</gene>
<reference evidence="3 4" key="1">
    <citation type="submission" date="2022-05" db="EMBL/GenBank/DDBJ databases">
        <authorList>
            <consortium name="Genoscope - CEA"/>
            <person name="William W."/>
        </authorList>
    </citation>
    <scope>NUCLEOTIDE SEQUENCE [LARGE SCALE GENOMIC DNA]</scope>
</reference>
<evidence type="ECO:0000256" key="1">
    <source>
        <dbReference type="ARBA" id="ARBA00023172"/>
    </source>
</evidence>
<dbReference type="PANTHER" id="PTHR21446">
    <property type="entry name" value="DUF3504 DOMAIN-CONTAINING PROTEIN"/>
    <property type="match status" value="1"/>
</dbReference>
<feature type="non-terminal residue" evidence="3">
    <location>
        <position position="1"/>
    </location>
</feature>
<evidence type="ECO:0000259" key="2">
    <source>
        <dbReference type="Pfam" id="PF00589"/>
    </source>
</evidence>
<evidence type="ECO:0000313" key="3">
    <source>
        <dbReference type="EMBL" id="CAH3187145.1"/>
    </source>
</evidence>
<evidence type="ECO:0000313" key="4">
    <source>
        <dbReference type="Proteomes" id="UP001159405"/>
    </source>
</evidence>
<keyword evidence="1" id="KW-0233">DNA recombination</keyword>
<dbReference type="Gene3D" id="1.10.443.10">
    <property type="entry name" value="Intergrase catalytic core"/>
    <property type="match status" value="1"/>
</dbReference>